<dbReference type="EMBL" id="JJMU01000033">
    <property type="protein sequence ID" value="KGE13873.1"/>
    <property type="molecule type" value="Genomic_DNA"/>
</dbReference>
<name>A0A0B8T3V0_9SPHI</name>
<evidence type="ECO:0000313" key="1">
    <source>
        <dbReference type="EMBL" id="KGE13873.1"/>
    </source>
</evidence>
<proteinExistence type="predicted"/>
<evidence type="ECO:0000313" key="2">
    <source>
        <dbReference type="Proteomes" id="UP000031802"/>
    </source>
</evidence>
<reference evidence="2" key="1">
    <citation type="submission" date="2014-04" db="EMBL/GenBank/DDBJ databases">
        <title>Whole-Genome optical mapping and complete genome sequence of Sphingobacterium deserti sp. nov., a new spaces isolated from desert in the west of China.</title>
        <authorList>
            <person name="Teng C."/>
            <person name="Zhou Z."/>
            <person name="Li X."/>
            <person name="Chen M."/>
            <person name="Lin M."/>
            <person name="Wang L."/>
            <person name="Su S."/>
            <person name="Zhang C."/>
            <person name="Zhang W."/>
        </authorList>
    </citation>
    <scope>NUCLEOTIDE SEQUENCE [LARGE SCALE GENOMIC DNA]</scope>
    <source>
        <strain evidence="2">ACCC05744</strain>
    </source>
</reference>
<protein>
    <submittedName>
        <fullName evidence="1">Uncharacterized protein</fullName>
    </submittedName>
</protein>
<organism evidence="1 2">
    <name type="scientific">Sphingobacterium deserti</name>
    <dbReference type="NCBI Taxonomy" id="1229276"/>
    <lineage>
        <taxon>Bacteria</taxon>
        <taxon>Pseudomonadati</taxon>
        <taxon>Bacteroidota</taxon>
        <taxon>Sphingobacteriia</taxon>
        <taxon>Sphingobacteriales</taxon>
        <taxon>Sphingobacteriaceae</taxon>
        <taxon>Sphingobacterium</taxon>
    </lineage>
</organism>
<reference evidence="1 2" key="2">
    <citation type="journal article" date="2015" name="PLoS ONE">
        <title>Whole-Genome Optical Mapping and Finished Genome Sequence of Sphingobacterium deserti sp. nov., a New Species Isolated from the Western Desert of China.</title>
        <authorList>
            <person name="Teng C."/>
            <person name="Zhou Z."/>
            <person name="Molnar I."/>
            <person name="Li X."/>
            <person name="Tang R."/>
            <person name="Chen M."/>
            <person name="Wang L."/>
            <person name="Su S."/>
            <person name="Zhang W."/>
            <person name="Lin M."/>
        </authorList>
    </citation>
    <scope>NUCLEOTIDE SEQUENCE [LARGE SCALE GENOMIC DNA]</scope>
    <source>
        <strain evidence="2">ACCC05744</strain>
    </source>
</reference>
<dbReference type="AlphaFoldDB" id="A0A0B8T3V0"/>
<accession>A0A0B8T3V0</accession>
<keyword evidence="2" id="KW-1185">Reference proteome</keyword>
<comment type="caution">
    <text evidence="1">The sequence shown here is derived from an EMBL/GenBank/DDBJ whole genome shotgun (WGS) entry which is preliminary data.</text>
</comment>
<gene>
    <name evidence="1" type="ORF">DI53_2285</name>
</gene>
<sequence>MSMKRDINGIVKSYLPALLYKYSFIKNEIEMKL</sequence>
<dbReference type="Proteomes" id="UP000031802">
    <property type="component" value="Unassembled WGS sequence"/>
</dbReference>